<dbReference type="eggNOG" id="ENOG502S9HW">
    <property type="taxonomic scope" value="Eukaryota"/>
</dbReference>
<feature type="transmembrane region" description="Helical" evidence="7">
    <location>
        <begin position="63"/>
        <end position="91"/>
    </location>
</feature>
<comment type="subcellular location">
    <subcellularLocation>
        <location evidence="1">Endoplasmic reticulum membrane</location>
        <topology evidence="1">Multi-pass membrane protein</topology>
    </subcellularLocation>
</comment>
<dbReference type="OMA" id="CQQAYFA"/>
<evidence type="ECO:0000256" key="4">
    <source>
        <dbReference type="ARBA" id="ARBA00022824"/>
    </source>
</evidence>
<evidence type="ECO:0000313" key="9">
    <source>
        <dbReference type="Proteomes" id="UP000009022"/>
    </source>
</evidence>
<keyword evidence="3" id="KW-0434">Leukotriene biosynthesis</keyword>
<dbReference type="InParanoid" id="B3RP01"/>
<gene>
    <name evidence="8" type="ORF">TRIADDRAFT_53353</name>
</gene>
<dbReference type="GO" id="GO:0005789">
    <property type="term" value="C:endoplasmic reticulum membrane"/>
    <property type="evidence" value="ECO:0007669"/>
    <property type="project" value="UniProtKB-SubCell"/>
</dbReference>
<dbReference type="PANTHER" id="PTHR10250">
    <property type="entry name" value="MICROSOMAL GLUTATHIONE S-TRANSFERASE"/>
    <property type="match status" value="1"/>
</dbReference>
<reference evidence="8 9" key="1">
    <citation type="journal article" date="2008" name="Nature">
        <title>The Trichoplax genome and the nature of placozoans.</title>
        <authorList>
            <person name="Srivastava M."/>
            <person name="Begovic E."/>
            <person name="Chapman J."/>
            <person name="Putnam N.H."/>
            <person name="Hellsten U."/>
            <person name="Kawashima T."/>
            <person name="Kuo A."/>
            <person name="Mitros T."/>
            <person name="Salamov A."/>
            <person name="Carpenter M.L."/>
            <person name="Signorovitch A.Y."/>
            <person name="Moreno M.A."/>
            <person name="Kamm K."/>
            <person name="Grimwood J."/>
            <person name="Schmutz J."/>
            <person name="Shapiro H."/>
            <person name="Grigoriev I.V."/>
            <person name="Buss L.W."/>
            <person name="Schierwater B."/>
            <person name="Dellaporta S.L."/>
            <person name="Rokhsar D.S."/>
        </authorList>
    </citation>
    <scope>NUCLEOTIDE SEQUENCE [LARGE SCALE GENOMIC DNA]</scope>
    <source>
        <strain evidence="8 9">Grell-BS-1999</strain>
    </source>
</reference>
<dbReference type="SUPFAM" id="SSF161084">
    <property type="entry name" value="MAPEG domain-like"/>
    <property type="match status" value="1"/>
</dbReference>
<dbReference type="Proteomes" id="UP000009022">
    <property type="component" value="Unassembled WGS sequence"/>
</dbReference>
<keyword evidence="9" id="KW-1185">Reference proteome</keyword>
<dbReference type="AlphaFoldDB" id="B3RP01"/>
<protein>
    <recommendedName>
        <fullName evidence="10">Microsomal glutathione S-transferase 2</fullName>
    </recommendedName>
</protein>
<keyword evidence="5 7" id="KW-1133">Transmembrane helix</keyword>
<evidence type="ECO:0000256" key="6">
    <source>
        <dbReference type="ARBA" id="ARBA00023136"/>
    </source>
</evidence>
<name>B3RP01_TRIAD</name>
<dbReference type="Pfam" id="PF01124">
    <property type="entry name" value="MAPEG"/>
    <property type="match status" value="1"/>
</dbReference>
<dbReference type="GO" id="GO:0004364">
    <property type="term" value="F:glutathione transferase activity"/>
    <property type="evidence" value="ECO:0000318"/>
    <property type="project" value="GO_Central"/>
</dbReference>
<dbReference type="PRINTS" id="PR00488">
    <property type="entry name" value="5LPOXGNASEAP"/>
</dbReference>
<evidence type="ECO:0000313" key="8">
    <source>
        <dbReference type="EMBL" id="EDV28106.1"/>
    </source>
</evidence>
<dbReference type="Gene3D" id="1.20.120.550">
    <property type="entry name" value="Membrane associated eicosanoid/glutathione metabolism-like domain"/>
    <property type="match status" value="1"/>
</dbReference>
<evidence type="ECO:0000256" key="5">
    <source>
        <dbReference type="ARBA" id="ARBA00022989"/>
    </source>
</evidence>
<dbReference type="PANTHER" id="PTHR10250:SF15">
    <property type="entry name" value="MICROSOMAL GLUTATHIONE S-TRANSFERASE-RELATED"/>
    <property type="match status" value="1"/>
</dbReference>
<dbReference type="InterPro" id="IPR050997">
    <property type="entry name" value="MAPEG"/>
</dbReference>
<sequence>MSAITLESILIPSAVSMIGAYQLTTFAGRVGGARRRLKVDYPKMTGNGEFERYARAQQNSLEFFSIFLVVLWTCSLFFHPIMGGLLGIYYINGRRSYFNGYIKAVEDRIPGFMSTVKALQLMLLFSIIGMVALAVKRHQGFDLFQYGRHFAEPHLKKYNLEFLLQY</sequence>
<dbReference type="InterPro" id="IPR001129">
    <property type="entry name" value="Membr-assoc_MAPEG"/>
</dbReference>
<evidence type="ECO:0000256" key="2">
    <source>
        <dbReference type="ARBA" id="ARBA00022692"/>
    </source>
</evidence>
<evidence type="ECO:0000256" key="7">
    <source>
        <dbReference type="SAM" id="Phobius"/>
    </source>
</evidence>
<dbReference type="GeneID" id="6750596"/>
<dbReference type="HOGENOM" id="CLU_110291_3_0_1"/>
<dbReference type="PhylomeDB" id="B3RP01"/>
<dbReference type="GO" id="GO:0005783">
    <property type="term" value="C:endoplasmic reticulum"/>
    <property type="evidence" value="ECO:0000318"/>
    <property type="project" value="GO_Central"/>
</dbReference>
<dbReference type="GO" id="GO:0019370">
    <property type="term" value="P:leukotriene biosynthetic process"/>
    <property type="evidence" value="ECO:0007669"/>
    <property type="project" value="UniProtKB-KW"/>
</dbReference>
<organism evidence="8 9">
    <name type="scientific">Trichoplax adhaerens</name>
    <name type="common">Trichoplax reptans</name>
    <dbReference type="NCBI Taxonomy" id="10228"/>
    <lineage>
        <taxon>Eukaryota</taxon>
        <taxon>Metazoa</taxon>
        <taxon>Placozoa</taxon>
        <taxon>Uniplacotomia</taxon>
        <taxon>Trichoplacea</taxon>
        <taxon>Trichoplacidae</taxon>
        <taxon>Trichoplax</taxon>
    </lineage>
</organism>
<evidence type="ECO:0008006" key="10">
    <source>
        <dbReference type="Google" id="ProtNLM"/>
    </source>
</evidence>
<dbReference type="KEGG" id="tad:TRIADDRAFT_53353"/>
<proteinExistence type="predicted"/>
<keyword evidence="4" id="KW-0256">Endoplasmic reticulum</keyword>
<dbReference type="InterPro" id="IPR001446">
    <property type="entry name" value="5_LipOase_AP"/>
</dbReference>
<evidence type="ECO:0000256" key="1">
    <source>
        <dbReference type="ARBA" id="ARBA00004477"/>
    </source>
</evidence>
<feature type="transmembrane region" description="Helical" evidence="7">
    <location>
        <begin position="111"/>
        <end position="135"/>
    </location>
</feature>
<accession>B3RP01</accession>
<evidence type="ECO:0000256" key="3">
    <source>
        <dbReference type="ARBA" id="ARBA00022751"/>
    </source>
</evidence>
<dbReference type="InterPro" id="IPR023352">
    <property type="entry name" value="MAPEG-like_dom_sf"/>
</dbReference>
<dbReference type="CTD" id="6750596"/>
<keyword evidence="6 7" id="KW-0472">Membrane</keyword>
<dbReference type="GO" id="GO:0008047">
    <property type="term" value="F:enzyme activator activity"/>
    <property type="evidence" value="ECO:0007669"/>
    <property type="project" value="InterPro"/>
</dbReference>
<keyword evidence="2 7" id="KW-0812">Transmembrane</keyword>
<dbReference type="RefSeq" id="XP_002109940.1">
    <property type="nucleotide sequence ID" value="XM_002109904.1"/>
</dbReference>
<dbReference type="EMBL" id="DS985242">
    <property type="protein sequence ID" value="EDV28106.1"/>
    <property type="molecule type" value="Genomic_DNA"/>
</dbReference>
<dbReference type="GO" id="GO:0005635">
    <property type="term" value="C:nuclear envelope"/>
    <property type="evidence" value="ECO:0000318"/>
    <property type="project" value="GO_Central"/>
</dbReference>
<dbReference type="OrthoDB" id="410651at2759"/>
<dbReference type="STRING" id="10228.B3RP01"/>
<dbReference type="GO" id="GO:0004602">
    <property type="term" value="F:glutathione peroxidase activity"/>
    <property type="evidence" value="ECO:0000318"/>
    <property type="project" value="GO_Central"/>
</dbReference>